<dbReference type="FunFam" id="3.60.40.10:FF:000291">
    <property type="entry name" value="Protein phosphatase 2C 50"/>
    <property type="match status" value="1"/>
</dbReference>
<comment type="cofactor">
    <cofactor evidence="1">
        <name>Mn(2+)</name>
        <dbReference type="ChEBI" id="CHEBI:29035"/>
    </cofactor>
</comment>
<keyword evidence="13" id="KW-1185">Reference proteome</keyword>
<keyword evidence="5 9" id="KW-0378">Hydrolase</keyword>
<evidence type="ECO:0000256" key="4">
    <source>
        <dbReference type="ARBA" id="ARBA00022723"/>
    </source>
</evidence>
<evidence type="ECO:0000256" key="5">
    <source>
        <dbReference type="ARBA" id="ARBA00022801"/>
    </source>
</evidence>
<comment type="cofactor">
    <cofactor evidence="2">
        <name>Mg(2+)</name>
        <dbReference type="ChEBI" id="CHEBI:18420"/>
    </cofactor>
</comment>
<dbReference type="GO" id="GO:0004722">
    <property type="term" value="F:protein serine/threonine phosphatase activity"/>
    <property type="evidence" value="ECO:0000318"/>
    <property type="project" value="GO_Central"/>
</dbReference>
<dbReference type="PROSITE" id="PS01032">
    <property type="entry name" value="PPM_1"/>
    <property type="match status" value="1"/>
</dbReference>
<dbReference type="InterPro" id="IPR015655">
    <property type="entry name" value="PP2C"/>
</dbReference>
<dbReference type="SMART" id="SM00332">
    <property type="entry name" value="PP2Cc"/>
    <property type="match status" value="1"/>
</dbReference>
<dbReference type="STRING" id="4232.A0A251SBW4"/>
<evidence type="ECO:0000313" key="13">
    <source>
        <dbReference type="Proteomes" id="UP000215914"/>
    </source>
</evidence>
<dbReference type="Gene3D" id="3.60.40.10">
    <property type="entry name" value="PPM-type phosphatase domain"/>
    <property type="match status" value="1"/>
</dbReference>
<proteinExistence type="inferred from homology"/>
<evidence type="ECO:0000259" key="10">
    <source>
        <dbReference type="PROSITE" id="PS51746"/>
    </source>
</evidence>
<keyword evidence="6" id="KW-0460">Magnesium</keyword>
<evidence type="ECO:0000256" key="9">
    <source>
        <dbReference type="RuleBase" id="RU003465"/>
    </source>
</evidence>
<dbReference type="InParanoid" id="A0A251SBW4"/>
<keyword evidence="4" id="KW-0479">Metal-binding</keyword>
<dbReference type="EMBL" id="CM007904">
    <property type="protein sequence ID" value="OTF96347.1"/>
    <property type="molecule type" value="Genomic_DNA"/>
</dbReference>
<dbReference type="GO" id="GO:1902531">
    <property type="term" value="P:regulation of intracellular signal transduction"/>
    <property type="evidence" value="ECO:0000318"/>
    <property type="project" value="GO_Central"/>
</dbReference>
<keyword evidence="7 9" id="KW-0904">Protein phosphatase</keyword>
<dbReference type="GO" id="GO:0046872">
    <property type="term" value="F:metal ion binding"/>
    <property type="evidence" value="ECO:0007669"/>
    <property type="project" value="UniProtKB-KW"/>
</dbReference>
<dbReference type="SUPFAM" id="SSF81606">
    <property type="entry name" value="PP2C-like"/>
    <property type="match status" value="1"/>
</dbReference>
<dbReference type="Proteomes" id="UP000215914">
    <property type="component" value="Chromosome 15"/>
</dbReference>
<evidence type="ECO:0000256" key="2">
    <source>
        <dbReference type="ARBA" id="ARBA00001946"/>
    </source>
</evidence>
<evidence type="ECO:0000256" key="8">
    <source>
        <dbReference type="ARBA" id="ARBA00023211"/>
    </source>
</evidence>
<gene>
    <name evidence="12" type="ORF">HannXRQ_Chr15g0493161</name>
    <name evidence="11" type="ORF">HanXRQr2_Chr15g0720051</name>
</gene>
<feature type="domain" description="PPM-type phosphatase" evidence="10">
    <location>
        <begin position="117"/>
        <end position="385"/>
    </location>
</feature>
<dbReference type="OrthoDB" id="10264738at2759"/>
<dbReference type="CDD" id="cd00143">
    <property type="entry name" value="PP2Cc"/>
    <property type="match status" value="1"/>
</dbReference>
<dbReference type="PROSITE" id="PS51746">
    <property type="entry name" value="PPM_2"/>
    <property type="match status" value="1"/>
</dbReference>
<dbReference type="InterPro" id="IPR001932">
    <property type="entry name" value="PPM-type_phosphatase-like_dom"/>
</dbReference>
<evidence type="ECO:0000256" key="3">
    <source>
        <dbReference type="ARBA" id="ARBA00013081"/>
    </source>
</evidence>
<dbReference type="InterPro" id="IPR000222">
    <property type="entry name" value="PP2C_BS"/>
</dbReference>
<dbReference type="InterPro" id="IPR036457">
    <property type="entry name" value="PPM-type-like_dom_sf"/>
</dbReference>
<organism evidence="12 13">
    <name type="scientific">Helianthus annuus</name>
    <name type="common">Common sunflower</name>
    <dbReference type="NCBI Taxonomy" id="4232"/>
    <lineage>
        <taxon>Eukaryota</taxon>
        <taxon>Viridiplantae</taxon>
        <taxon>Streptophyta</taxon>
        <taxon>Embryophyta</taxon>
        <taxon>Tracheophyta</taxon>
        <taxon>Spermatophyta</taxon>
        <taxon>Magnoliopsida</taxon>
        <taxon>eudicotyledons</taxon>
        <taxon>Gunneridae</taxon>
        <taxon>Pentapetalae</taxon>
        <taxon>asterids</taxon>
        <taxon>campanulids</taxon>
        <taxon>Asterales</taxon>
        <taxon>Asteraceae</taxon>
        <taxon>Asteroideae</taxon>
        <taxon>Heliantheae alliance</taxon>
        <taxon>Heliantheae</taxon>
        <taxon>Helianthus</taxon>
    </lineage>
</organism>
<evidence type="ECO:0000256" key="6">
    <source>
        <dbReference type="ARBA" id="ARBA00022842"/>
    </source>
</evidence>
<evidence type="ECO:0000313" key="12">
    <source>
        <dbReference type="EMBL" id="OTF96347.1"/>
    </source>
</evidence>
<dbReference type="PANTHER" id="PTHR47992">
    <property type="entry name" value="PROTEIN PHOSPHATASE"/>
    <property type="match status" value="1"/>
</dbReference>
<sequence>MAGGSCFPYLTAEITHFHVTCPPYTYHIQPNSKFHIHKMLHHNNIKDHTISSSPSVSSCLQAAGCSDKAEVILTRRRRTELRWLKALSHGDDSLINIKQFVKVQDPPLCEHDHDHDFAHRCSVIGRRREMEDAVSVELGFVEFSNSRKFDFYGVYDGHGGSRVASACRERLHKLVAGEMLVRNASVEGVNWEGLMVEGFAKMDEEVNETDIVGSMGSTAVVAVVGDEEIVVANCGDSRAVLCRGGVVVPMSNDHKPDRPDELERIKHSGGRVVNWNGQRVLGILSTSRSIGDQHLKPYVIAKPEVIVKKREDKDEFIILASDGLWDVISNDLACHVVQKCLDGRIICRRRSNDSKYRITNAAVVLTELAMARGSKDNISVVVVNLKIRSHVVGDT</sequence>
<reference evidence="12" key="2">
    <citation type="submission" date="2017-02" db="EMBL/GenBank/DDBJ databases">
        <title>Sunflower complete genome.</title>
        <authorList>
            <person name="Langlade N."/>
            <person name="Munos S."/>
        </authorList>
    </citation>
    <scope>NUCLEOTIDE SEQUENCE [LARGE SCALE GENOMIC DNA]</scope>
    <source>
        <tissue evidence="12">Leaves</tissue>
    </source>
</reference>
<dbReference type="OMA" id="DKRTEND"/>
<dbReference type="AlphaFoldDB" id="A0A251SBW4"/>
<dbReference type="EC" id="3.1.3.16" evidence="3"/>
<dbReference type="Gramene" id="mRNA:HanXRQr2_Chr15g0720051">
    <property type="protein sequence ID" value="mRNA:HanXRQr2_Chr15g0720051"/>
    <property type="gene ID" value="HanXRQr2_Chr15g0720051"/>
</dbReference>
<protein>
    <recommendedName>
        <fullName evidence="3">protein-serine/threonine phosphatase</fullName>
        <ecNumber evidence="3">3.1.3.16</ecNumber>
    </recommendedName>
</protein>
<reference evidence="11" key="3">
    <citation type="submission" date="2020-06" db="EMBL/GenBank/DDBJ databases">
        <title>Helianthus annuus Genome sequencing and assembly Release 2.</title>
        <authorList>
            <person name="Gouzy J."/>
            <person name="Langlade N."/>
            <person name="Munos S."/>
        </authorList>
    </citation>
    <scope>NUCLEOTIDE SEQUENCE</scope>
    <source>
        <tissue evidence="11">Leaves</tissue>
    </source>
</reference>
<evidence type="ECO:0000256" key="7">
    <source>
        <dbReference type="ARBA" id="ARBA00022912"/>
    </source>
</evidence>
<evidence type="ECO:0000256" key="1">
    <source>
        <dbReference type="ARBA" id="ARBA00001936"/>
    </source>
</evidence>
<dbReference type="SMART" id="SM00331">
    <property type="entry name" value="PP2C_SIG"/>
    <property type="match status" value="1"/>
</dbReference>
<evidence type="ECO:0000313" key="11">
    <source>
        <dbReference type="EMBL" id="KAF5766833.1"/>
    </source>
</evidence>
<dbReference type="EMBL" id="MNCJ02000330">
    <property type="protein sequence ID" value="KAF5766833.1"/>
    <property type="molecule type" value="Genomic_DNA"/>
</dbReference>
<name>A0A251SBW4_HELAN</name>
<accession>A0A251SBW4</accession>
<comment type="similarity">
    <text evidence="9">Belongs to the PP2C family.</text>
</comment>
<reference evidence="11 13" key="1">
    <citation type="journal article" date="2017" name="Nature">
        <title>The sunflower genome provides insights into oil metabolism, flowering and Asterid evolution.</title>
        <authorList>
            <person name="Badouin H."/>
            <person name="Gouzy J."/>
            <person name="Grassa C.J."/>
            <person name="Murat F."/>
            <person name="Staton S.E."/>
            <person name="Cottret L."/>
            <person name="Lelandais-Briere C."/>
            <person name="Owens G.L."/>
            <person name="Carrere S."/>
            <person name="Mayjonade B."/>
            <person name="Legrand L."/>
            <person name="Gill N."/>
            <person name="Kane N.C."/>
            <person name="Bowers J.E."/>
            <person name="Hubner S."/>
            <person name="Bellec A."/>
            <person name="Berard A."/>
            <person name="Berges H."/>
            <person name="Blanchet N."/>
            <person name="Boniface M.C."/>
            <person name="Brunel D."/>
            <person name="Catrice O."/>
            <person name="Chaidir N."/>
            <person name="Claudel C."/>
            <person name="Donnadieu C."/>
            <person name="Faraut T."/>
            <person name="Fievet G."/>
            <person name="Helmstetter N."/>
            <person name="King M."/>
            <person name="Knapp S.J."/>
            <person name="Lai Z."/>
            <person name="Le Paslier M.C."/>
            <person name="Lippi Y."/>
            <person name="Lorenzon L."/>
            <person name="Mandel J.R."/>
            <person name="Marage G."/>
            <person name="Marchand G."/>
            <person name="Marquand E."/>
            <person name="Bret-Mestries E."/>
            <person name="Morien E."/>
            <person name="Nambeesan S."/>
            <person name="Nguyen T."/>
            <person name="Pegot-Espagnet P."/>
            <person name="Pouilly N."/>
            <person name="Raftis F."/>
            <person name="Sallet E."/>
            <person name="Schiex T."/>
            <person name="Thomas J."/>
            <person name="Vandecasteele C."/>
            <person name="Vares D."/>
            <person name="Vear F."/>
            <person name="Vautrin S."/>
            <person name="Crespi M."/>
            <person name="Mangin B."/>
            <person name="Burke J.M."/>
            <person name="Salse J."/>
            <person name="Munos S."/>
            <person name="Vincourt P."/>
            <person name="Rieseberg L.H."/>
            <person name="Langlade N.B."/>
        </authorList>
    </citation>
    <scope>NUCLEOTIDE SEQUENCE [LARGE SCALE GENOMIC DNA]</scope>
    <source>
        <strain evidence="13">cv. SF193</strain>
        <tissue evidence="11">Leaves</tissue>
    </source>
</reference>
<keyword evidence="8" id="KW-0464">Manganese</keyword>
<dbReference type="Pfam" id="PF00481">
    <property type="entry name" value="PP2C"/>
    <property type="match status" value="1"/>
</dbReference>